<evidence type="ECO:0000313" key="1">
    <source>
        <dbReference type="EMBL" id="KAI0045701.1"/>
    </source>
</evidence>
<sequence length="221" mass="24796">MPSIETVEDLPVLDQDVAGQDAAGLGGVGQAGQDNTPATEVPLKLLTADGEEFVVEEDIMVRSRHIAKQVEGTHPILIPYPSTVVAFVRSIVDYCTHYRGEYLQADDPEAPRIPKRDPDDEGPSIVRVWDEEFLNVDRSTLYAILTAAHFLEVRSLVDSGTRIIANSIRGKTTEEMREILGIENDFSPEEEVRDMLVYSSLDAHQTSRQQIGRRRKRLIRR</sequence>
<evidence type="ECO:0000313" key="2">
    <source>
        <dbReference type="Proteomes" id="UP000814033"/>
    </source>
</evidence>
<comment type="caution">
    <text evidence="1">The sequence shown here is derived from an EMBL/GenBank/DDBJ whole genome shotgun (WGS) entry which is preliminary data.</text>
</comment>
<accession>A0ACB8RNE2</accession>
<reference evidence="1" key="2">
    <citation type="journal article" date="2022" name="New Phytol.">
        <title>Evolutionary transition to the ectomycorrhizal habit in the genomes of a hyperdiverse lineage of mushroom-forming fungi.</title>
        <authorList>
            <person name="Looney B."/>
            <person name="Miyauchi S."/>
            <person name="Morin E."/>
            <person name="Drula E."/>
            <person name="Courty P.E."/>
            <person name="Kohler A."/>
            <person name="Kuo A."/>
            <person name="LaButti K."/>
            <person name="Pangilinan J."/>
            <person name="Lipzen A."/>
            <person name="Riley R."/>
            <person name="Andreopoulos W."/>
            <person name="He G."/>
            <person name="Johnson J."/>
            <person name="Nolan M."/>
            <person name="Tritt A."/>
            <person name="Barry K.W."/>
            <person name="Grigoriev I.V."/>
            <person name="Nagy L.G."/>
            <person name="Hibbett D."/>
            <person name="Henrissat B."/>
            <person name="Matheny P.B."/>
            <person name="Labbe J."/>
            <person name="Martin F.M."/>
        </authorList>
    </citation>
    <scope>NUCLEOTIDE SEQUENCE</scope>
    <source>
        <strain evidence="1">FP105234-sp</strain>
    </source>
</reference>
<organism evidence="1 2">
    <name type="scientific">Auriscalpium vulgare</name>
    <dbReference type="NCBI Taxonomy" id="40419"/>
    <lineage>
        <taxon>Eukaryota</taxon>
        <taxon>Fungi</taxon>
        <taxon>Dikarya</taxon>
        <taxon>Basidiomycota</taxon>
        <taxon>Agaricomycotina</taxon>
        <taxon>Agaricomycetes</taxon>
        <taxon>Russulales</taxon>
        <taxon>Auriscalpiaceae</taxon>
        <taxon>Auriscalpium</taxon>
    </lineage>
</organism>
<dbReference type="EMBL" id="MU275944">
    <property type="protein sequence ID" value="KAI0045701.1"/>
    <property type="molecule type" value="Genomic_DNA"/>
</dbReference>
<proteinExistence type="predicted"/>
<name>A0ACB8RNE2_9AGAM</name>
<protein>
    <submittedName>
        <fullName evidence="1">Skp1-domain-containing protein</fullName>
    </submittedName>
</protein>
<reference evidence="1" key="1">
    <citation type="submission" date="2021-02" db="EMBL/GenBank/DDBJ databases">
        <authorList>
            <consortium name="DOE Joint Genome Institute"/>
            <person name="Ahrendt S."/>
            <person name="Looney B.P."/>
            <person name="Miyauchi S."/>
            <person name="Morin E."/>
            <person name="Drula E."/>
            <person name="Courty P.E."/>
            <person name="Chicoki N."/>
            <person name="Fauchery L."/>
            <person name="Kohler A."/>
            <person name="Kuo A."/>
            <person name="Labutti K."/>
            <person name="Pangilinan J."/>
            <person name="Lipzen A."/>
            <person name="Riley R."/>
            <person name="Andreopoulos W."/>
            <person name="He G."/>
            <person name="Johnson J."/>
            <person name="Barry K.W."/>
            <person name="Grigoriev I.V."/>
            <person name="Nagy L."/>
            <person name="Hibbett D."/>
            <person name="Henrissat B."/>
            <person name="Matheny P.B."/>
            <person name="Labbe J."/>
            <person name="Martin F."/>
        </authorList>
    </citation>
    <scope>NUCLEOTIDE SEQUENCE</scope>
    <source>
        <strain evidence="1">FP105234-sp</strain>
    </source>
</reference>
<gene>
    <name evidence="1" type="ORF">FA95DRAFT_1495166</name>
</gene>
<keyword evidence="2" id="KW-1185">Reference proteome</keyword>
<dbReference type="Proteomes" id="UP000814033">
    <property type="component" value="Unassembled WGS sequence"/>
</dbReference>